<dbReference type="Proteomes" id="UP000585614">
    <property type="component" value="Unassembled WGS sequence"/>
</dbReference>
<reference evidence="2 3" key="1">
    <citation type="journal article" date="2020" name="Nature">
        <title>Six reference-quality genomes reveal evolution of bat adaptations.</title>
        <authorList>
            <person name="Jebb D."/>
            <person name="Huang Z."/>
            <person name="Pippel M."/>
            <person name="Hughes G.M."/>
            <person name="Lavrichenko K."/>
            <person name="Devanna P."/>
            <person name="Winkler S."/>
            <person name="Jermiin L.S."/>
            <person name="Skirmuntt E.C."/>
            <person name="Katzourakis A."/>
            <person name="Burkitt-Gray L."/>
            <person name="Ray D.A."/>
            <person name="Sullivan K.A.M."/>
            <person name="Roscito J.G."/>
            <person name="Kirilenko B.M."/>
            <person name="Davalos L.M."/>
            <person name="Corthals A.P."/>
            <person name="Power M.L."/>
            <person name="Jones G."/>
            <person name="Ransome R.D."/>
            <person name="Dechmann D.K.N."/>
            <person name="Locatelli A.G."/>
            <person name="Puechmaille S.J."/>
            <person name="Fedrigo O."/>
            <person name="Jarvis E.D."/>
            <person name="Hiller M."/>
            <person name="Vernes S.C."/>
            <person name="Myers E.W."/>
            <person name="Teeling E.C."/>
        </authorList>
    </citation>
    <scope>NUCLEOTIDE SEQUENCE [LARGE SCALE GENOMIC DNA]</scope>
    <source>
        <strain evidence="2">MRhiFer1</strain>
        <tissue evidence="2">Lung</tissue>
    </source>
</reference>
<proteinExistence type="predicted"/>
<feature type="compositionally biased region" description="Low complexity" evidence="1">
    <location>
        <begin position="89"/>
        <end position="103"/>
    </location>
</feature>
<organism evidence="2 3">
    <name type="scientific">Rhinolophus ferrumequinum</name>
    <name type="common">Greater horseshoe bat</name>
    <dbReference type="NCBI Taxonomy" id="59479"/>
    <lineage>
        <taxon>Eukaryota</taxon>
        <taxon>Metazoa</taxon>
        <taxon>Chordata</taxon>
        <taxon>Craniata</taxon>
        <taxon>Vertebrata</taxon>
        <taxon>Euteleostomi</taxon>
        <taxon>Mammalia</taxon>
        <taxon>Eutheria</taxon>
        <taxon>Laurasiatheria</taxon>
        <taxon>Chiroptera</taxon>
        <taxon>Yinpterochiroptera</taxon>
        <taxon>Rhinolophoidea</taxon>
        <taxon>Rhinolophidae</taxon>
        <taxon>Rhinolophinae</taxon>
        <taxon>Rhinolophus</taxon>
    </lineage>
</organism>
<dbReference type="EMBL" id="JACAGC010000021">
    <property type="protein sequence ID" value="KAF6292520.1"/>
    <property type="molecule type" value="Genomic_DNA"/>
</dbReference>
<evidence type="ECO:0000313" key="3">
    <source>
        <dbReference type="Proteomes" id="UP000585614"/>
    </source>
</evidence>
<accession>A0A7J7SVW8</accession>
<comment type="caution">
    <text evidence="2">The sequence shown here is derived from an EMBL/GenBank/DDBJ whole genome shotgun (WGS) entry which is preliminary data.</text>
</comment>
<name>A0A7J7SVW8_RHIFE</name>
<evidence type="ECO:0000313" key="2">
    <source>
        <dbReference type="EMBL" id="KAF6292520.1"/>
    </source>
</evidence>
<gene>
    <name evidence="2" type="ORF">mRhiFer1_001801</name>
</gene>
<feature type="region of interest" description="Disordered" evidence="1">
    <location>
        <begin position="142"/>
        <end position="216"/>
    </location>
</feature>
<evidence type="ECO:0000256" key="1">
    <source>
        <dbReference type="SAM" id="MobiDB-lite"/>
    </source>
</evidence>
<protein>
    <submittedName>
        <fullName evidence="2">Uncharacterized protein</fullName>
    </submittedName>
</protein>
<sequence length="234" mass="25121">MSSSRESSKRKREASEIPEWRDRCYVIAIGAASSLHRRQKPSEAVRRRSRLFTEARSWASEEAAVCFWHHRSGHLWLLGSHPGVGGGVAASAPSRPPSSTRASEPLPAPRTAPSGTSTVLLLPARGSPSRCLTDICTAEVSRPWPWPDMADPKEESSSRSPGFPLRSFPGSTEGETGPAPPDPAGAAKRSQAIEVGMEKNGGKAVSEDAQPAAGLEQRTVWLGERIPTSPYHAL</sequence>
<dbReference type="AlphaFoldDB" id="A0A7J7SVW8"/>
<feature type="region of interest" description="Disordered" evidence="1">
    <location>
        <begin position="87"/>
        <end position="118"/>
    </location>
</feature>